<dbReference type="KEGG" id="pbn:PADG_12397"/>
<dbReference type="VEuPathDB" id="FungiDB:PADG_12397"/>
<dbReference type="InParanoid" id="A0A0A0HQM6"/>
<reference evidence="1 2" key="1">
    <citation type="journal article" date="2011" name="PLoS Genet.">
        <title>Comparative genomic analysis of human fungal pathogens causing paracoccidioidomycosis.</title>
        <authorList>
            <person name="Desjardins C.A."/>
            <person name="Champion M.D."/>
            <person name="Holder J.W."/>
            <person name="Muszewska A."/>
            <person name="Goldberg J."/>
            <person name="Bailao A.M."/>
            <person name="Brigido M.M."/>
            <person name="Ferreira M.E."/>
            <person name="Garcia A.M."/>
            <person name="Grynberg M."/>
            <person name="Gujja S."/>
            <person name="Heiman D.I."/>
            <person name="Henn M.R."/>
            <person name="Kodira C.D."/>
            <person name="Leon-Narvaez H."/>
            <person name="Longo L.V."/>
            <person name="Ma L.J."/>
            <person name="Malavazi I."/>
            <person name="Matsuo A.L."/>
            <person name="Morais F.V."/>
            <person name="Pereira M."/>
            <person name="Rodriguez-Brito S."/>
            <person name="Sakthikumar S."/>
            <person name="Salem-Izacc S.M."/>
            <person name="Sykes S.M."/>
            <person name="Teixeira M.M."/>
            <person name="Vallejo M.C."/>
            <person name="Walter M.E."/>
            <person name="Yandava C."/>
            <person name="Young S."/>
            <person name="Zeng Q."/>
            <person name="Zucker J."/>
            <person name="Felipe M.S."/>
            <person name="Goldman G.H."/>
            <person name="Haas B.J."/>
            <person name="McEwen J.G."/>
            <person name="Nino-Vega G."/>
            <person name="Puccia R."/>
            <person name="San-Blas G."/>
            <person name="Soares C.M."/>
            <person name="Birren B.W."/>
            <person name="Cuomo C.A."/>
        </authorList>
    </citation>
    <scope>NUCLEOTIDE SEQUENCE [LARGE SCALE GENOMIC DNA]</scope>
    <source>
        <strain evidence="1 2">Pb18</strain>
    </source>
</reference>
<dbReference type="OrthoDB" id="10431489at2759"/>
<gene>
    <name evidence="1" type="ORF">PADG_12397</name>
</gene>
<keyword evidence="2" id="KW-1185">Reference proteome</keyword>
<protein>
    <submittedName>
        <fullName evidence="1">Uncharacterized protein</fullName>
    </submittedName>
</protein>
<dbReference type="Proteomes" id="UP000001628">
    <property type="component" value="Unassembled WGS sequence"/>
</dbReference>
<evidence type="ECO:0000313" key="2">
    <source>
        <dbReference type="Proteomes" id="UP000001628"/>
    </source>
</evidence>
<accession>A0A0A0HQM6</accession>
<organism evidence="1 2">
    <name type="scientific">Paracoccidioides brasiliensis (strain Pb18)</name>
    <dbReference type="NCBI Taxonomy" id="502780"/>
    <lineage>
        <taxon>Eukaryota</taxon>
        <taxon>Fungi</taxon>
        <taxon>Dikarya</taxon>
        <taxon>Ascomycota</taxon>
        <taxon>Pezizomycotina</taxon>
        <taxon>Eurotiomycetes</taxon>
        <taxon>Eurotiomycetidae</taxon>
        <taxon>Onygenales</taxon>
        <taxon>Ajellomycetaceae</taxon>
        <taxon>Paracoccidioides</taxon>
    </lineage>
</organism>
<dbReference type="RefSeq" id="XP_010763414.1">
    <property type="nucleotide sequence ID" value="XM_010765112.1"/>
</dbReference>
<name>A0A0A0HQM6_PARBD</name>
<dbReference type="HOGENOM" id="CLU_1917690_0_0_1"/>
<evidence type="ECO:0000313" key="1">
    <source>
        <dbReference type="EMBL" id="KGM91539.1"/>
    </source>
</evidence>
<proteinExistence type="predicted"/>
<dbReference type="GeneID" id="22588294"/>
<dbReference type="EMBL" id="KN275969">
    <property type="protein sequence ID" value="KGM91539.1"/>
    <property type="molecule type" value="Genomic_DNA"/>
</dbReference>
<sequence length="132" mass="14785">MDHGIYLDYKKGQLSPSQVNKGGGIRFFYLRVAEFDALMVKHLAAGKGFIAMAPFTIYQMMFEPMIFIRYGLDELGELEILLYPGASSYLVGGCNNMQAMRDSNNFICRLWILQDERVTGGAHGRLAAPRAP</sequence>
<dbReference type="AlphaFoldDB" id="A0A0A0HQM6"/>